<evidence type="ECO:0008006" key="4">
    <source>
        <dbReference type="Google" id="ProtNLM"/>
    </source>
</evidence>
<keyword evidence="1" id="KW-0812">Transmembrane</keyword>
<gene>
    <name evidence="2" type="ORF">CROQUDRAFT_410532</name>
</gene>
<evidence type="ECO:0000313" key="2">
    <source>
        <dbReference type="EMBL" id="KAG0148408.1"/>
    </source>
</evidence>
<feature type="transmembrane region" description="Helical" evidence="1">
    <location>
        <begin position="157"/>
        <end position="177"/>
    </location>
</feature>
<protein>
    <recommendedName>
        <fullName evidence="4">Transmembrane protein</fullName>
    </recommendedName>
</protein>
<evidence type="ECO:0000313" key="3">
    <source>
        <dbReference type="Proteomes" id="UP000886653"/>
    </source>
</evidence>
<organism evidence="2 3">
    <name type="scientific">Cronartium quercuum f. sp. fusiforme G11</name>
    <dbReference type="NCBI Taxonomy" id="708437"/>
    <lineage>
        <taxon>Eukaryota</taxon>
        <taxon>Fungi</taxon>
        <taxon>Dikarya</taxon>
        <taxon>Basidiomycota</taxon>
        <taxon>Pucciniomycotina</taxon>
        <taxon>Pucciniomycetes</taxon>
        <taxon>Pucciniales</taxon>
        <taxon>Coleosporiaceae</taxon>
        <taxon>Cronartium</taxon>
    </lineage>
</organism>
<reference evidence="2" key="1">
    <citation type="submission" date="2013-11" db="EMBL/GenBank/DDBJ databases">
        <title>Genome sequence of the fusiform rust pathogen reveals effectors for host alternation and coevolution with pine.</title>
        <authorList>
            <consortium name="DOE Joint Genome Institute"/>
            <person name="Smith K."/>
            <person name="Pendleton A."/>
            <person name="Kubisiak T."/>
            <person name="Anderson C."/>
            <person name="Salamov A."/>
            <person name="Aerts A."/>
            <person name="Riley R."/>
            <person name="Clum A."/>
            <person name="Lindquist E."/>
            <person name="Ence D."/>
            <person name="Campbell M."/>
            <person name="Kronenberg Z."/>
            <person name="Feau N."/>
            <person name="Dhillon B."/>
            <person name="Hamelin R."/>
            <person name="Burleigh J."/>
            <person name="Smith J."/>
            <person name="Yandell M."/>
            <person name="Nelson C."/>
            <person name="Grigoriev I."/>
            <person name="Davis J."/>
        </authorList>
    </citation>
    <scope>NUCLEOTIDE SEQUENCE</scope>
    <source>
        <strain evidence="2">G11</strain>
    </source>
</reference>
<keyword evidence="1" id="KW-0472">Membrane</keyword>
<dbReference type="EMBL" id="MU167237">
    <property type="protein sequence ID" value="KAG0148408.1"/>
    <property type="molecule type" value="Genomic_DNA"/>
</dbReference>
<sequence>MKFQKQKKSFIEKKTHVNLIPKHSQHKENFTKNQPKSQDPNIYIYIYIYIYIKTYKLNQMTYSLIKRSQDRNTKGSNTNIFVIIFKKQKIKEKRMSKFLKKKRIAFSFRPLDCIYKVIKTVLSCDLFLTIYKSWKEIEKKTKKLKANQKKEEKKKHIFLSHIYIVIILVDFAINQILVKR</sequence>
<name>A0A9P6NLV4_9BASI</name>
<evidence type="ECO:0000256" key="1">
    <source>
        <dbReference type="SAM" id="Phobius"/>
    </source>
</evidence>
<comment type="caution">
    <text evidence="2">The sequence shown here is derived from an EMBL/GenBank/DDBJ whole genome shotgun (WGS) entry which is preliminary data.</text>
</comment>
<dbReference type="AlphaFoldDB" id="A0A9P6NLV4"/>
<dbReference type="Proteomes" id="UP000886653">
    <property type="component" value="Unassembled WGS sequence"/>
</dbReference>
<keyword evidence="1" id="KW-1133">Transmembrane helix</keyword>
<keyword evidence="3" id="KW-1185">Reference proteome</keyword>
<proteinExistence type="predicted"/>
<accession>A0A9P6NLV4</accession>